<feature type="signal peptide" evidence="2">
    <location>
        <begin position="1"/>
        <end position="28"/>
    </location>
</feature>
<name>A0A5B9Q8J9_9BACT</name>
<organism evidence="5 6">
    <name type="scientific">Bythopirellula goksoeyrii</name>
    <dbReference type="NCBI Taxonomy" id="1400387"/>
    <lineage>
        <taxon>Bacteria</taxon>
        <taxon>Pseudomonadati</taxon>
        <taxon>Planctomycetota</taxon>
        <taxon>Planctomycetia</taxon>
        <taxon>Pirellulales</taxon>
        <taxon>Lacipirellulaceae</taxon>
        <taxon>Bythopirellula</taxon>
    </lineage>
</organism>
<evidence type="ECO:0000259" key="4">
    <source>
        <dbReference type="Pfam" id="PF10531"/>
    </source>
</evidence>
<dbReference type="EMBL" id="CP042913">
    <property type="protein sequence ID" value="QEG33999.1"/>
    <property type="molecule type" value="Genomic_DNA"/>
</dbReference>
<accession>A0A5B9Q8J9</accession>
<evidence type="ECO:0000259" key="3">
    <source>
        <dbReference type="Pfam" id="PF02563"/>
    </source>
</evidence>
<dbReference type="PANTHER" id="PTHR33619">
    <property type="entry name" value="POLYSACCHARIDE EXPORT PROTEIN GFCE-RELATED"/>
    <property type="match status" value="1"/>
</dbReference>
<dbReference type="Gene3D" id="3.30.1950.10">
    <property type="entry name" value="wza like domain"/>
    <property type="match status" value="1"/>
</dbReference>
<feature type="chain" id="PRO_5023048414" evidence="2">
    <location>
        <begin position="29"/>
        <end position="411"/>
    </location>
</feature>
<dbReference type="Proteomes" id="UP000323917">
    <property type="component" value="Chromosome"/>
</dbReference>
<dbReference type="Pfam" id="PF02563">
    <property type="entry name" value="Poly_export"/>
    <property type="match status" value="1"/>
</dbReference>
<sequence length="411" mass="45129" precursor="true">MKTNSPITRVLLLTTVAIAVGMDSTCLAQLQPCNAQCIDPAAPFPIWGVDSTAGCGATGCANSGVPCGEVDWKARGYINWQAYAQGEYVGHARTPHVPEYRIRVDDQIAFIFRLTRIETSHPYELEVGDRIRIESLTADSGGNATESGKSGDQIARELVIQPDGTISLPLLGQVRAARMTVDGLREHLDERYKKYYKVPAITVTPIEVNTRLRDLIESVDARYGVGGLRLLLTVTPAGKLYLPGLGVIYAQGLTLEELKNEVDARYDAAIPGVDVTPVLQQRAPRYCYVLGEVARPGQFELKSPTTLMGAIAMAGGWNPGANLRQVVVFRRGDDWRLMATMLDIKGALYARRPGPADEIWLNDSDIIVLPKTCIQATDELIGQYFTRGLYGLFPQFAFGQFNFDNFRTLGN</sequence>
<proteinExistence type="predicted"/>
<dbReference type="Pfam" id="PF10531">
    <property type="entry name" value="SLBB"/>
    <property type="match status" value="1"/>
</dbReference>
<gene>
    <name evidence="5" type="ORF">Pr1d_12710</name>
</gene>
<keyword evidence="1 2" id="KW-0732">Signal</keyword>
<dbReference type="PANTHER" id="PTHR33619:SF3">
    <property type="entry name" value="POLYSACCHARIDE EXPORT PROTEIN GFCE-RELATED"/>
    <property type="match status" value="1"/>
</dbReference>
<dbReference type="InterPro" id="IPR003715">
    <property type="entry name" value="Poly_export_N"/>
</dbReference>
<reference evidence="5 6" key="1">
    <citation type="submission" date="2019-08" db="EMBL/GenBank/DDBJ databases">
        <title>Deep-cultivation of Planctomycetes and their phenomic and genomic characterization uncovers novel biology.</title>
        <authorList>
            <person name="Wiegand S."/>
            <person name="Jogler M."/>
            <person name="Boedeker C."/>
            <person name="Pinto D."/>
            <person name="Vollmers J."/>
            <person name="Rivas-Marin E."/>
            <person name="Kohn T."/>
            <person name="Peeters S.H."/>
            <person name="Heuer A."/>
            <person name="Rast P."/>
            <person name="Oberbeckmann S."/>
            <person name="Bunk B."/>
            <person name="Jeske O."/>
            <person name="Meyerdierks A."/>
            <person name="Storesund J.E."/>
            <person name="Kallscheuer N."/>
            <person name="Luecker S."/>
            <person name="Lage O.M."/>
            <person name="Pohl T."/>
            <person name="Merkel B.J."/>
            <person name="Hornburger P."/>
            <person name="Mueller R.-W."/>
            <person name="Bruemmer F."/>
            <person name="Labrenz M."/>
            <person name="Spormann A.M."/>
            <person name="Op den Camp H."/>
            <person name="Overmann J."/>
            <person name="Amann R."/>
            <person name="Jetten M.S.M."/>
            <person name="Mascher T."/>
            <person name="Medema M.H."/>
            <person name="Devos D.P."/>
            <person name="Kaster A.-K."/>
            <person name="Ovreas L."/>
            <person name="Rohde M."/>
            <person name="Galperin M.Y."/>
            <person name="Jogler C."/>
        </authorList>
    </citation>
    <scope>NUCLEOTIDE SEQUENCE [LARGE SCALE GENOMIC DNA]</scope>
    <source>
        <strain evidence="5 6">Pr1d</strain>
    </source>
</reference>
<dbReference type="OrthoDB" id="233929at2"/>
<feature type="domain" description="Soluble ligand binding" evidence="4">
    <location>
        <begin position="288"/>
        <end position="332"/>
    </location>
</feature>
<dbReference type="GO" id="GO:0015159">
    <property type="term" value="F:polysaccharide transmembrane transporter activity"/>
    <property type="evidence" value="ECO:0007669"/>
    <property type="project" value="InterPro"/>
</dbReference>
<dbReference type="RefSeq" id="WP_148072698.1">
    <property type="nucleotide sequence ID" value="NZ_CP042913.1"/>
</dbReference>
<dbReference type="AlphaFoldDB" id="A0A5B9Q8J9"/>
<feature type="domain" description="Polysaccharide export protein N-terminal" evidence="3">
    <location>
        <begin position="119"/>
        <end position="204"/>
    </location>
</feature>
<evidence type="ECO:0000313" key="5">
    <source>
        <dbReference type="EMBL" id="QEG33999.1"/>
    </source>
</evidence>
<dbReference type="InterPro" id="IPR049712">
    <property type="entry name" value="Poly_export"/>
</dbReference>
<evidence type="ECO:0000256" key="2">
    <source>
        <dbReference type="SAM" id="SignalP"/>
    </source>
</evidence>
<protein>
    <submittedName>
        <fullName evidence="5">Polysaccharide biosynthesis/export protein</fullName>
    </submittedName>
</protein>
<evidence type="ECO:0000256" key="1">
    <source>
        <dbReference type="ARBA" id="ARBA00022729"/>
    </source>
</evidence>
<dbReference type="KEGG" id="bgok:Pr1d_12710"/>
<dbReference type="InterPro" id="IPR019554">
    <property type="entry name" value="Soluble_ligand-bd"/>
</dbReference>
<dbReference type="Gene3D" id="3.10.560.10">
    <property type="entry name" value="Outer membrane lipoprotein wza domain like"/>
    <property type="match status" value="1"/>
</dbReference>
<evidence type="ECO:0000313" key="6">
    <source>
        <dbReference type="Proteomes" id="UP000323917"/>
    </source>
</evidence>
<keyword evidence="6" id="KW-1185">Reference proteome</keyword>